<keyword evidence="3" id="KW-1185">Reference proteome</keyword>
<feature type="transmembrane region" description="Helical" evidence="1">
    <location>
        <begin position="48"/>
        <end position="66"/>
    </location>
</feature>
<organism evidence="2 3">
    <name type="scientific">Alteromonas gilva</name>
    <dbReference type="NCBI Taxonomy" id="2987522"/>
    <lineage>
        <taxon>Bacteria</taxon>
        <taxon>Pseudomonadati</taxon>
        <taxon>Pseudomonadota</taxon>
        <taxon>Gammaproteobacteria</taxon>
        <taxon>Alteromonadales</taxon>
        <taxon>Alteromonadaceae</taxon>
        <taxon>Alteromonas/Salinimonas group</taxon>
        <taxon>Alteromonas</taxon>
    </lineage>
</organism>
<keyword evidence="1" id="KW-0812">Transmembrane</keyword>
<keyword evidence="1" id="KW-0472">Membrane</keyword>
<evidence type="ECO:0000313" key="3">
    <source>
        <dbReference type="Proteomes" id="UP001218788"/>
    </source>
</evidence>
<feature type="transmembrane region" description="Helical" evidence="1">
    <location>
        <begin position="209"/>
        <end position="235"/>
    </location>
</feature>
<dbReference type="PROSITE" id="PS51257">
    <property type="entry name" value="PROKAR_LIPOPROTEIN"/>
    <property type="match status" value="1"/>
</dbReference>
<keyword evidence="1" id="KW-1133">Transmembrane helix</keyword>
<dbReference type="RefSeq" id="WP_273637556.1">
    <property type="nucleotide sequence ID" value="NZ_JAQQXP010000001.1"/>
</dbReference>
<evidence type="ECO:0000313" key="2">
    <source>
        <dbReference type="EMBL" id="MDC8829183.1"/>
    </source>
</evidence>
<feature type="transmembrane region" description="Helical" evidence="1">
    <location>
        <begin position="292"/>
        <end position="316"/>
    </location>
</feature>
<name>A0ABT5KX19_9ALTE</name>
<evidence type="ECO:0000256" key="1">
    <source>
        <dbReference type="SAM" id="Phobius"/>
    </source>
</evidence>
<dbReference type="Proteomes" id="UP001218788">
    <property type="component" value="Unassembled WGS sequence"/>
</dbReference>
<dbReference type="EMBL" id="JAQQXP010000001">
    <property type="protein sequence ID" value="MDC8829183.1"/>
    <property type="molecule type" value="Genomic_DNA"/>
</dbReference>
<sequence>MNKKKNTVLQLWMLPLLFVVGCFAVNYATGALDYRNISSESSQRDFNAALGMPLVIGYLWVSLRIMHRRAANGMAEFLVKINQVSAFERHIRVLEVKLVKHVILALALAISVTLVYLITEDLLAFNQPLSVLVLNMMAVPFWFLIFLFTVQSACFPRYLYRHLLRPNISDVSAICHCKLIYDLGMNNTILCLMMFALFPVFWFGKTIPIIDIIILFVVFAALTILLFLPVIRMILLMKRHCRENIYALELRIRERVVAGQSDQNINDLSDQLNRLNQLDDDLKHIHYWPGDLLANLQILLLTIGIPVVCLLLAWVIT</sequence>
<feature type="transmembrane region" description="Helical" evidence="1">
    <location>
        <begin position="139"/>
        <end position="159"/>
    </location>
</feature>
<proteinExistence type="predicted"/>
<comment type="caution">
    <text evidence="2">The sequence shown here is derived from an EMBL/GenBank/DDBJ whole genome shotgun (WGS) entry which is preliminary data.</text>
</comment>
<accession>A0ABT5KX19</accession>
<protein>
    <submittedName>
        <fullName evidence="2">Uncharacterized protein</fullName>
    </submittedName>
</protein>
<feature type="transmembrane region" description="Helical" evidence="1">
    <location>
        <begin position="179"/>
        <end position="203"/>
    </location>
</feature>
<reference evidence="2 3" key="1">
    <citation type="submission" date="2022-10" db="EMBL/GenBank/DDBJ databases">
        <title>Alteromonas sp. chi3 Genome sequencing.</title>
        <authorList>
            <person name="Park S."/>
        </authorList>
    </citation>
    <scope>NUCLEOTIDE SEQUENCE [LARGE SCALE GENOMIC DNA]</scope>
    <source>
        <strain evidence="3">chi3</strain>
    </source>
</reference>
<gene>
    <name evidence="2" type="ORF">OIK42_00285</name>
</gene>
<feature type="transmembrane region" description="Helical" evidence="1">
    <location>
        <begin position="98"/>
        <end position="119"/>
    </location>
</feature>